<name>A0ABN9HTN0_9NEOB</name>
<comment type="caution">
    <text evidence="1">The sequence shown here is derived from an EMBL/GenBank/DDBJ whole genome shotgun (WGS) entry which is preliminary data.</text>
</comment>
<gene>
    <name evidence="1" type="ORF">SPARVUS_LOCUS16509379</name>
</gene>
<dbReference type="EMBL" id="CATNWA010021714">
    <property type="protein sequence ID" value="CAI9623625.1"/>
    <property type="molecule type" value="Genomic_DNA"/>
</dbReference>
<keyword evidence="2" id="KW-1185">Reference proteome</keyword>
<accession>A0ABN9HTN0</accession>
<evidence type="ECO:0000313" key="2">
    <source>
        <dbReference type="Proteomes" id="UP001162483"/>
    </source>
</evidence>
<reference evidence="1" key="1">
    <citation type="submission" date="2023-05" db="EMBL/GenBank/DDBJ databases">
        <authorList>
            <person name="Stuckert A."/>
        </authorList>
    </citation>
    <scope>NUCLEOTIDE SEQUENCE</scope>
</reference>
<proteinExistence type="predicted"/>
<feature type="non-terminal residue" evidence="1">
    <location>
        <position position="1"/>
    </location>
</feature>
<dbReference type="Proteomes" id="UP001162483">
    <property type="component" value="Unassembled WGS sequence"/>
</dbReference>
<protein>
    <submittedName>
        <fullName evidence="1">Uncharacterized protein</fullName>
    </submittedName>
</protein>
<evidence type="ECO:0000313" key="1">
    <source>
        <dbReference type="EMBL" id="CAI9623625.1"/>
    </source>
</evidence>
<organism evidence="1 2">
    <name type="scientific">Staurois parvus</name>
    <dbReference type="NCBI Taxonomy" id="386267"/>
    <lineage>
        <taxon>Eukaryota</taxon>
        <taxon>Metazoa</taxon>
        <taxon>Chordata</taxon>
        <taxon>Craniata</taxon>
        <taxon>Vertebrata</taxon>
        <taxon>Euteleostomi</taxon>
        <taxon>Amphibia</taxon>
        <taxon>Batrachia</taxon>
        <taxon>Anura</taxon>
        <taxon>Neobatrachia</taxon>
        <taxon>Ranoidea</taxon>
        <taxon>Ranidae</taxon>
        <taxon>Staurois</taxon>
    </lineage>
</organism>
<sequence>HPCWKNTVVIAIAYSSWHEQSPFSSSLGRTENSWGPQAIGDHGAPCPCPYSKKPMKKGTGASHGAPF</sequence>